<evidence type="ECO:0000256" key="2">
    <source>
        <dbReference type="ARBA" id="ARBA00022679"/>
    </source>
</evidence>
<reference evidence="3 4" key="1">
    <citation type="submission" date="2024-04" db="EMBL/GenBank/DDBJ databases">
        <title>Complete genome sequence of Nguyenibacter vanlangesis HBCM-1154, a strain capable of nitrogen fixation, IAA production, and phosphorus solubilization isolated from sugarcane soil.</title>
        <authorList>
            <person name="MY HANH P."/>
        </authorList>
    </citation>
    <scope>NUCLEOTIDE SEQUENCE [LARGE SCALE GENOMIC DNA]</scope>
    <source>
        <strain evidence="3 4">HBCM 1154</strain>
    </source>
</reference>
<accession>A0ABZ3D1T8</accession>
<evidence type="ECO:0000313" key="3">
    <source>
        <dbReference type="EMBL" id="XAE41718.1"/>
    </source>
</evidence>
<keyword evidence="2" id="KW-0808">Transferase</keyword>
<organism evidence="3 4">
    <name type="scientific">Nguyenibacter vanlangensis</name>
    <dbReference type="NCBI Taxonomy" id="1216886"/>
    <lineage>
        <taxon>Bacteria</taxon>
        <taxon>Pseudomonadati</taxon>
        <taxon>Pseudomonadota</taxon>
        <taxon>Alphaproteobacteria</taxon>
        <taxon>Acetobacterales</taxon>
        <taxon>Acetobacteraceae</taxon>
        <taxon>Nguyenibacter</taxon>
    </lineage>
</organism>
<evidence type="ECO:0000313" key="4">
    <source>
        <dbReference type="Proteomes" id="UP001449795"/>
    </source>
</evidence>
<dbReference type="InterPro" id="IPR002201">
    <property type="entry name" value="Glyco_trans_9"/>
</dbReference>
<keyword evidence="4" id="KW-1185">Reference proteome</keyword>
<keyword evidence="1" id="KW-0328">Glycosyltransferase</keyword>
<proteinExistence type="predicted"/>
<evidence type="ECO:0000256" key="1">
    <source>
        <dbReference type="ARBA" id="ARBA00022676"/>
    </source>
</evidence>
<gene>
    <name evidence="3" type="ORF">AAC691_15690</name>
</gene>
<dbReference type="CDD" id="cd03789">
    <property type="entry name" value="GT9_LPS_heptosyltransferase"/>
    <property type="match status" value="1"/>
</dbReference>
<dbReference type="RefSeq" id="WP_342627593.1">
    <property type="nucleotide sequence ID" value="NZ_CP152276.1"/>
</dbReference>
<dbReference type="SUPFAM" id="SSF53756">
    <property type="entry name" value="UDP-Glycosyltransferase/glycogen phosphorylase"/>
    <property type="match status" value="1"/>
</dbReference>
<name>A0ABZ3D1T8_9PROT</name>
<protein>
    <submittedName>
        <fullName evidence="3">Glycosyltransferase family 9 protein</fullName>
    </submittedName>
</protein>
<dbReference type="Pfam" id="PF01075">
    <property type="entry name" value="Glyco_transf_9"/>
    <property type="match status" value="1"/>
</dbReference>
<dbReference type="PANTHER" id="PTHR30160">
    <property type="entry name" value="TETRAACYLDISACCHARIDE 4'-KINASE-RELATED"/>
    <property type="match status" value="1"/>
</dbReference>
<dbReference type="PANTHER" id="PTHR30160:SF1">
    <property type="entry name" value="LIPOPOLYSACCHARIDE 1,2-N-ACETYLGLUCOSAMINETRANSFERASE-RELATED"/>
    <property type="match status" value="1"/>
</dbReference>
<dbReference type="EMBL" id="CP152276">
    <property type="protein sequence ID" value="XAE41718.1"/>
    <property type="molecule type" value="Genomic_DNA"/>
</dbReference>
<dbReference type="Gene3D" id="3.40.50.2000">
    <property type="entry name" value="Glycogen Phosphorylase B"/>
    <property type="match status" value="2"/>
</dbReference>
<dbReference type="Proteomes" id="UP001449795">
    <property type="component" value="Chromosome"/>
</dbReference>
<sequence length="300" mass="31977">MTRVLVIKLGALGDLVQAFAPFAAIRAHHPDAAITLLTTAPFAELMRAAPWFDRVAVDARPSWWDVRGMLALRRTLRGHDVVYDLQTSGRSSRYFRLAGRPPWSGIARGARWPHDNPHRNAMHTRSRQRDQLRRAGIAQVPDADLSWLAGGGPVLPQPYALLVPGAAPHRPAKRWPAERFGALAGHLLDRGLLPVVAGTAAEAPLAAAIRRACPAARDLTGRTGLADLAGLAARAVLAVGNDTGPMHLAAAMGCPATVLFSRDSDPSLTAPLGRVPGQVRVIRVDDLATLSVDRVAASLG</sequence>
<dbReference type="InterPro" id="IPR051199">
    <property type="entry name" value="LPS_LOS_Heptosyltrfase"/>
</dbReference>